<evidence type="ECO:0000259" key="25">
    <source>
        <dbReference type="PROSITE" id="PS51007"/>
    </source>
</evidence>
<dbReference type="Pfam" id="PF13442">
    <property type="entry name" value="Cytochrome_CBB3"/>
    <property type="match status" value="2"/>
</dbReference>
<dbReference type="Gene3D" id="1.10.760.10">
    <property type="entry name" value="Cytochrome c-like domain"/>
    <property type="match status" value="2"/>
</dbReference>
<evidence type="ECO:0000313" key="26">
    <source>
        <dbReference type="EMBL" id="SMH37396.1"/>
    </source>
</evidence>
<keyword evidence="15 24" id="KW-1133">Transmembrane helix</keyword>
<sequence>MSEKHIDELSGVDTTGHEWDGIRELNNPLPRWWVWTFYATILWALAYTIAYPAWPMLSSATKGVLGYSSRVEIKNELAAAQAAKGEYAAAIASKPIDEILADEKLRLFATSAGAAAFKVNCVQCHGSGASGSAGYPNLNDDDWLWGGKPEDILTTISHGIRFTADDATRFSEMPAFADALDKEQIAAAAAFVVSLSGTPSNPALVEPGKTVFADNCASCHGEDAKGMRDLGAPNLTDAIWLRGKDEAAIAAQIATPRHGIMPAWAGRLGETTVKELTVYVHSLGGGE</sequence>
<evidence type="ECO:0000256" key="11">
    <source>
        <dbReference type="ARBA" id="ARBA00022723"/>
    </source>
</evidence>
<dbReference type="OrthoDB" id="9811281at2"/>
<evidence type="ECO:0000256" key="6">
    <source>
        <dbReference type="ARBA" id="ARBA00022475"/>
    </source>
</evidence>
<keyword evidence="9 21" id="KW-0679">Respiratory chain</keyword>
<dbReference type="InterPro" id="IPR050597">
    <property type="entry name" value="Cytochrome_c_Oxidase_Subunit"/>
</dbReference>
<dbReference type="RefSeq" id="WP_085463939.1">
    <property type="nucleotide sequence ID" value="NZ_FXBL01000004.1"/>
</dbReference>
<dbReference type="PROSITE" id="PS51007">
    <property type="entry name" value="CYTC"/>
    <property type="match status" value="2"/>
</dbReference>
<comment type="subunit">
    <text evidence="4">Component of the cbb3-type cytochrome c oxidase at least composed of FixN, FixO, FixQ and FixP.</text>
</comment>
<dbReference type="PANTHER" id="PTHR33751">
    <property type="entry name" value="CBB3-TYPE CYTOCHROME C OXIDASE SUBUNIT FIXP"/>
    <property type="match status" value="1"/>
</dbReference>
<feature type="binding site" description="axial binding residue" evidence="22">
    <location>
        <position position="220"/>
    </location>
    <ligand>
        <name>heme c</name>
        <dbReference type="ChEBI" id="CHEBI:61717"/>
        <label>2</label>
    </ligand>
    <ligandPart>
        <name>Fe</name>
        <dbReference type="ChEBI" id="CHEBI:18248"/>
    </ligandPart>
</feature>
<evidence type="ECO:0000256" key="20">
    <source>
        <dbReference type="ARBA" id="ARBA00025525"/>
    </source>
</evidence>
<reference evidence="26 27" key="1">
    <citation type="submission" date="2017-04" db="EMBL/GenBank/DDBJ databases">
        <authorList>
            <person name="Afonso C.L."/>
            <person name="Miller P.J."/>
            <person name="Scott M.A."/>
            <person name="Spackman E."/>
            <person name="Goraichik I."/>
            <person name="Dimitrov K.M."/>
            <person name="Suarez D.L."/>
            <person name="Swayne D.E."/>
        </authorList>
    </citation>
    <scope>NUCLEOTIDE SEQUENCE [LARGE SCALE GENOMIC DNA]</scope>
    <source>
        <strain evidence="26 27">B5P</strain>
    </source>
</reference>
<dbReference type="GO" id="GO:0005886">
    <property type="term" value="C:plasma membrane"/>
    <property type="evidence" value="ECO:0007669"/>
    <property type="project" value="UniProtKB-SubCell"/>
</dbReference>
<comment type="function">
    <text evidence="20">C-type cytochrome. Part of the cbb3-type cytochrome c oxidase complex. FixP subunit is required for transferring electrons from donor cytochrome c via its heme groups to FixO subunit. From there, electrons are shuttled to the catalytic binuclear center of FixN subunit where oxygen reduction takes place. The complex also functions as a proton pump.</text>
</comment>
<dbReference type="PIRSF" id="PIRSF000006">
    <property type="entry name" value="Cbb3-Cox_fixP"/>
    <property type="match status" value="1"/>
</dbReference>
<dbReference type="Pfam" id="PF14715">
    <property type="entry name" value="FixP_N"/>
    <property type="match status" value="1"/>
</dbReference>
<feature type="binding site" description="covalent" evidence="23">
    <location>
        <position position="121"/>
    </location>
    <ligand>
        <name>heme c</name>
        <dbReference type="ChEBI" id="CHEBI:61717"/>
        <label>1</label>
    </ligand>
</feature>
<keyword evidence="12" id="KW-0677">Repeat</keyword>
<keyword evidence="14 21" id="KW-0249">Electron transport</keyword>
<dbReference type="InterPro" id="IPR038414">
    <property type="entry name" value="CcoP_N_sf"/>
</dbReference>
<dbReference type="Proteomes" id="UP000193083">
    <property type="component" value="Unassembled WGS sequence"/>
</dbReference>
<feature type="binding site" description="covalent" evidence="23">
    <location>
        <position position="124"/>
    </location>
    <ligand>
        <name>heme c</name>
        <dbReference type="ChEBI" id="CHEBI:61717"/>
        <label>1</label>
    </ligand>
</feature>
<dbReference type="InterPro" id="IPR032858">
    <property type="entry name" value="CcoP_N"/>
</dbReference>
<accession>A0A1X7NHV5</accession>
<evidence type="ECO:0000256" key="15">
    <source>
        <dbReference type="ARBA" id="ARBA00022989"/>
    </source>
</evidence>
<evidence type="ECO:0000256" key="23">
    <source>
        <dbReference type="PIRSR" id="PIRSR000006-2"/>
    </source>
</evidence>
<evidence type="ECO:0000256" key="17">
    <source>
        <dbReference type="ARBA" id="ARBA00023004"/>
    </source>
</evidence>
<evidence type="ECO:0000256" key="13">
    <source>
        <dbReference type="ARBA" id="ARBA00022781"/>
    </source>
</evidence>
<evidence type="ECO:0000256" key="5">
    <source>
        <dbReference type="ARBA" id="ARBA00022448"/>
    </source>
</evidence>
<keyword evidence="11 21" id="KW-0479">Metal-binding</keyword>
<keyword evidence="27" id="KW-1185">Reference proteome</keyword>
<keyword evidence="7 21" id="KW-0997">Cell inner membrane</keyword>
<dbReference type="SUPFAM" id="SSF46626">
    <property type="entry name" value="Cytochrome c"/>
    <property type="match status" value="2"/>
</dbReference>
<evidence type="ECO:0000256" key="19">
    <source>
        <dbReference type="ARBA" id="ARBA00023136"/>
    </source>
</evidence>
<evidence type="ECO:0000256" key="2">
    <source>
        <dbReference type="ARBA" id="ARBA00004673"/>
    </source>
</evidence>
<protein>
    <recommendedName>
        <fullName evidence="21">Cbb3-type cytochrome c oxidase subunit</fullName>
    </recommendedName>
</protein>
<feature type="domain" description="Cytochrome c" evidence="25">
    <location>
        <begin position="108"/>
        <end position="196"/>
    </location>
</feature>
<dbReference type="InterPro" id="IPR008168">
    <property type="entry name" value="Cyt_C_IC"/>
</dbReference>
<dbReference type="NCBIfam" id="TIGR00782">
    <property type="entry name" value="ccoP"/>
    <property type="match status" value="1"/>
</dbReference>
<dbReference type="AlphaFoldDB" id="A0A1X7NHV5"/>
<evidence type="ECO:0000256" key="14">
    <source>
        <dbReference type="ARBA" id="ARBA00022982"/>
    </source>
</evidence>
<proteinExistence type="inferred from homology"/>
<keyword evidence="5 21" id="KW-0813">Transport</keyword>
<evidence type="ECO:0000256" key="21">
    <source>
        <dbReference type="PIRNR" id="PIRNR000006"/>
    </source>
</evidence>
<dbReference type="InterPro" id="IPR036909">
    <property type="entry name" value="Cyt_c-like_dom_sf"/>
</dbReference>
<keyword evidence="18 21" id="KW-0406">Ion transport</keyword>
<dbReference type="GO" id="GO:0016491">
    <property type="term" value="F:oxidoreductase activity"/>
    <property type="evidence" value="ECO:0007669"/>
    <property type="project" value="UniProtKB-KW"/>
</dbReference>
<dbReference type="Gene3D" id="6.10.280.130">
    <property type="match status" value="1"/>
</dbReference>
<evidence type="ECO:0000256" key="4">
    <source>
        <dbReference type="ARBA" id="ARBA00011203"/>
    </source>
</evidence>
<evidence type="ECO:0000256" key="18">
    <source>
        <dbReference type="ARBA" id="ARBA00023065"/>
    </source>
</evidence>
<keyword evidence="16 21" id="KW-0560">Oxidoreductase</keyword>
<evidence type="ECO:0000256" key="24">
    <source>
        <dbReference type="SAM" id="Phobius"/>
    </source>
</evidence>
<feature type="binding site" description="covalent" evidence="23">
    <location>
        <position position="219"/>
    </location>
    <ligand>
        <name>heme c</name>
        <dbReference type="ChEBI" id="CHEBI:61717"/>
        <label>2</label>
    </ligand>
</feature>
<dbReference type="InterPro" id="IPR004678">
    <property type="entry name" value="Cyt_c_oxidase_cbb3_su3"/>
</dbReference>
<comment type="cofactor">
    <cofactor evidence="21 23">
        <name>heme c</name>
        <dbReference type="ChEBI" id="CHEBI:61717"/>
    </cofactor>
    <text evidence="21 23">Binds 2 heme C groups per subunit.</text>
</comment>
<dbReference type="EMBL" id="FXBL01000004">
    <property type="protein sequence ID" value="SMH37396.1"/>
    <property type="molecule type" value="Genomic_DNA"/>
</dbReference>
<feature type="binding site" description="covalent" evidence="23">
    <location>
        <position position="216"/>
    </location>
    <ligand>
        <name>heme c</name>
        <dbReference type="ChEBI" id="CHEBI:61717"/>
        <label>2</label>
    </ligand>
</feature>
<dbReference type="GO" id="GO:0020037">
    <property type="term" value="F:heme binding"/>
    <property type="evidence" value="ECO:0007669"/>
    <property type="project" value="InterPro"/>
</dbReference>
<comment type="similarity">
    <text evidence="3 21">Belongs to the CcoP / FixP family.</text>
</comment>
<keyword evidence="10 24" id="KW-0812">Transmembrane</keyword>
<evidence type="ECO:0000256" key="9">
    <source>
        <dbReference type="ARBA" id="ARBA00022660"/>
    </source>
</evidence>
<keyword evidence="19 21" id="KW-0472">Membrane</keyword>
<dbReference type="PRINTS" id="PR00605">
    <property type="entry name" value="CYTCHROMECIC"/>
</dbReference>
<evidence type="ECO:0000256" key="22">
    <source>
        <dbReference type="PIRSR" id="PIRSR000006-1"/>
    </source>
</evidence>
<evidence type="ECO:0000256" key="10">
    <source>
        <dbReference type="ARBA" id="ARBA00022692"/>
    </source>
</evidence>
<feature type="binding site" description="axial binding residue" evidence="22">
    <location>
        <position position="261"/>
    </location>
    <ligand>
        <name>heme c</name>
        <dbReference type="ChEBI" id="CHEBI:61717"/>
        <label>1</label>
    </ligand>
    <ligandPart>
        <name>Fe</name>
        <dbReference type="ChEBI" id="CHEBI:18248"/>
    </ligandPart>
</feature>
<feature type="binding site" description="axial binding residue" evidence="22">
    <location>
        <position position="173"/>
    </location>
    <ligand>
        <name>heme c</name>
        <dbReference type="ChEBI" id="CHEBI:61717"/>
        <label>2</label>
    </ligand>
    <ligandPart>
        <name>Fe</name>
        <dbReference type="ChEBI" id="CHEBI:18248"/>
    </ligandPart>
</feature>
<comment type="subcellular location">
    <subcellularLocation>
        <location evidence="1 21">Cell inner membrane</location>
    </subcellularLocation>
</comment>
<evidence type="ECO:0000256" key="16">
    <source>
        <dbReference type="ARBA" id="ARBA00023002"/>
    </source>
</evidence>
<keyword evidence="13 21" id="KW-0375">Hydrogen ion transport</keyword>
<evidence type="ECO:0000313" key="27">
    <source>
        <dbReference type="Proteomes" id="UP000193083"/>
    </source>
</evidence>
<dbReference type="GO" id="GO:0009055">
    <property type="term" value="F:electron transfer activity"/>
    <property type="evidence" value="ECO:0007669"/>
    <property type="project" value="InterPro"/>
</dbReference>
<evidence type="ECO:0000256" key="1">
    <source>
        <dbReference type="ARBA" id="ARBA00004533"/>
    </source>
</evidence>
<keyword evidence="6 21" id="KW-1003">Cell membrane</keyword>
<dbReference type="PANTHER" id="PTHR33751:SF1">
    <property type="entry name" value="CBB3-TYPE CYTOCHROME C OXIDASE SUBUNIT FIXP"/>
    <property type="match status" value="1"/>
</dbReference>
<dbReference type="UniPathway" id="UPA00705"/>
<name>A0A1X7NHV5_9HYPH</name>
<feature type="binding site" description="axial binding residue" evidence="22">
    <location>
        <position position="125"/>
    </location>
    <ligand>
        <name>heme c</name>
        <dbReference type="ChEBI" id="CHEBI:61717"/>
        <label>1</label>
    </ligand>
    <ligandPart>
        <name>Fe</name>
        <dbReference type="ChEBI" id="CHEBI:18248"/>
    </ligandPart>
</feature>
<feature type="transmembrane region" description="Helical" evidence="24">
    <location>
        <begin position="32"/>
        <end position="54"/>
    </location>
</feature>
<feature type="domain" description="Cytochrome c" evidence="25">
    <location>
        <begin position="203"/>
        <end position="284"/>
    </location>
</feature>
<dbReference type="GO" id="GO:0006119">
    <property type="term" value="P:oxidative phosphorylation"/>
    <property type="evidence" value="ECO:0007669"/>
    <property type="project" value="UniProtKB-UniPathway"/>
</dbReference>
<organism evidence="26 27">
    <name type="scientific">Mesorhizobium australicum</name>
    <dbReference type="NCBI Taxonomy" id="536018"/>
    <lineage>
        <taxon>Bacteria</taxon>
        <taxon>Pseudomonadati</taxon>
        <taxon>Pseudomonadota</taxon>
        <taxon>Alphaproteobacteria</taxon>
        <taxon>Hyphomicrobiales</taxon>
        <taxon>Phyllobacteriaceae</taxon>
        <taxon>Mesorhizobium</taxon>
    </lineage>
</organism>
<dbReference type="GO" id="GO:1902600">
    <property type="term" value="P:proton transmembrane transport"/>
    <property type="evidence" value="ECO:0007669"/>
    <property type="project" value="UniProtKB-KW"/>
</dbReference>
<comment type="pathway">
    <text evidence="2 21">Energy metabolism; oxidative phosphorylation.</text>
</comment>
<keyword evidence="8 21" id="KW-0349">Heme</keyword>
<evidence type="ECO:0000256" key="3">
    <source>
        <dbReference type="ARBA" id="ARBA00006113"/>
    </source>
</evidence>
<evidence type="ECO:0000256" key="8">
    <source>
        <dbReference type="ARBA" id="ARBA00022617"/>
    </source>
</evidence>
<dbReference type="InterPro" id="IPR009056">
    <property type="entry name" value="Cyt_c-like_dom"/>
</dbReference>
<evidence type="ECO:0000256" key="7">
    <source>
        <dbReference type="ARBA" id="ARBA00022519"/>
    </source>
</evidence>
<evidence type="ECO:0000256" key="12">
    <source>
        <dbReference type="ARBA" id="ARBA00022737"/>
    </source>
</evidence>
<gene>
    <name evidence="26" type="ORF">SAMN02982922_1898</name>
</gene>
<keyword evidence="17 21" id="KW-0408">Iron</keyword>
<dbReference type="GO" id="GO:0005506">
    <property type="term" value="F:iron ion binding"/>
    <property type="evidence" value="ECO:0007669"/>
    <property type="project" value="InterPro"/>
</dbReference>